<reference evidence="8" key="2">
    <citation type="submission" date="2020-09" db="EMBL/GenBank/DDBJ databases">
        <authorList>
            <person name="Sun Q."/>
            <person name="Zhou Y."/>
        </authorList>
    </citation>
    <scope>NUCLEOTIDE SEQUENCE</scope>
    <source>
        <strain evidence="8">CGMCC 1.10998</strain>
    </source>
</reference>
<evidence type="ECO:0000313" key="8">
    <source>
        <dbReference type="EMBL" id="GGC63223.1"/>
    </source>
</evidence>
<keyword evidence="2" id="KW-0805">Transcription regulation</keyword>
<feature type="domain" description="RNA polymerase sigma-70 region 2" evidence="6">
    <location>
        <begin position="24"/>
        <end position="87"/>
    </location>
</feature>
<gene>
    <name evidence="8" type="ORF">GCM10011396_07720</name>
</gene>
<dbReference type="InterPro" id="IPR036388">
    <property type="entry name" value="WH-like_DNA-bd_sf"/>
</dbReference>
<dbReference type="GO" id="GO:0016987">
    <property type="term" value="F:sigma factor activity"/>
    <property type="evidence" value="ECO:0007669"/>
    <property type="project" value="UniProtKB-KW"/>
</dbReference>
<dbReference type="EMBL" id="BMED01000001">
    <property type="protein sequence ID" value="GGC63223.1"/>
    <property type="molecule type" value="Genomic_DNA"/>
</dbReference>
<dbReference type="NCBIfam" id="TIGR02937">
    <property type="entry name" value="sigma70-ECF"/>
    <property type="match status" value="1"/>
</dbReference>
<dbReference type="Pfam" id="PF04542">
    <property type="entry name" value="Sigma70_r2"/>
    <property type="match status" value="1"/>
</dbReference>
<protein>
    <recommendedName>
        <fullName evidence="10">RNA polymerase sigma factor, sigma-70 family</fullName>
    </recommendedName>
</protein>
<dbReference type="Gene3D" id="1.10.1740.10">
    <property type="match status" value="1"/>
</dbReference>
<dbReference type="PANTHER" id="PTHR43133:SF8">
    <property type="entry name" value="RNA POLYMERASE SIGMA FACTOR HI_1459-RELATED"/>
    <property type="match status" value="1"/>
</dbReference>
<dbReference type="AlphaFoldDB" id="A0A916XD90"/>
<keyword evidence="4" id="KW-0238">DNA-binding</keyword>
<comment type="caution">
    <text evidence="8">The sequence shown here is derived from an EMBL/GenBank/DDBJ whole genome shotgun (WGS) entry which is preliminary data.</text>
</comment>
<evidence type="ECO:0000256" key="1">
    <source>
        <dbReference type="ARBA" id="ARBA00010641"/>
    </source>
</evidence>
<evidence type="ECO:0000256" key="5">
    <source>
        <dbReference type="ARBA" id="ARBA00023163"/>
    </source>
</evidence>
<accession>A0A916XD90</accession>
<name>A0A916XD90_9BURK</name>
<feature type="domain" description="RNA polymerase sigma factor 70 region 4 type 2" evidence="7">
    <location>
        <begin position="129"/>
        <end position="169"/>
    </location>
</feature>
<evidence type="ECO:0000256" key="4">
    <source>
        <dbReference type="ARBA" id="ARBA00023125"/>
    </source>
</evidence>
<sequence length="192" mass="22067">METTLSPPEPMTDKDQRITETVLRERGRLGNFIRKRVADPVEAEDILQDVFYEFVEAYRLPEPIEQVGAWLFRVARNRIIDRFRKKKEQALPGSGEGADDADEQRWLDSVLPASGDEPEAAYARAVLLEELQAAIGELPEEQRDVFVGHELEGYSFQQMSEEFGVSVNTLLSRKRYAVIFLRGRLQAIYDEF</sequence>
<dbReference type="Proteomes" id="UP000637423">
    <property type="component" value="Unassembled WGS sequence"/>
</dbReference>
<dbReference type="RefSeq" id="WP_188564639.1">
    <property type="nucleotide sequence ID" value="NZ_BMED01000001.1"/>
</dbReference>
<evidence type="ECO:0000256" key="3">
    <source>
        <dbReference type="ARBA" id="ARBA00023082"/>
    </source>
</evidence>
<reference evidence="8" key="1">
    <citation type="journal article" date="2014" name="Int. J. Syst. Evol. Microbiol.">
        <title>Complete genome sequence of Corynebacterium casei LMG S-19264T (=DSM 44701T), isolated from a smear-ripened cheese.</title>
        <authorList>
            <consortium name="US DOE Joint Genome Institute (JGI-PGF)"/>
            <person name="Walter F."/>
            <person name="Albersmeier A."/>
            <person name="Kalinowski J."/>
            <person name="Ruckert C."/>
        </authorList>
    </citation>
    <scope>NUCLEOTIDE SEQUENCE</scope>
    <source>
        <strain evidence="8">CGMCC 1.10998</strain>
    </source>
</reference>
<keyword evidence="5" id="KW-0804">Transcription</keyword>
<dbReference type="InterPro" id="IPR014284">
    <property type="entry name" value="RNA_pol_sigma-70_dom"/>
</dbReference>
<dbReference type="GO" id="GO:0006352">
    <property type="term" value="P:DNA-templated transcription initiation"/>
    <property type="evidence" value="ECO:0007669"/>
    <property type="project" value="InterPro"/>
</dbReference>
<dbReference type="InterPro" id="IPR007627">
    <property type="entry name" value="RNA_pol_sigma70_r2"/>
</dbReference>
<evidence type="ECO:0008006" key="10">
    <source>
        <dbReference type="Google" id="ProtNLM"/>
    </source>
</evidence>
<dbReference type="GO" id="GO:0003677">
    <property type="term" value="F:DNA binding"/>
    <property type="evidence" value="ECO:0007669"/>
    <property type="project" value="UniProtKB-KW"/>
</dbReference>
<dbReference type="SUPFAM" id="SSF88659">
    <property type="entry name" value="Sigma3 and sigma4 domains of RNA polymerase sigma factors"/>
    <property type="match status" value="1"/>
</dbReference>
<organism evidence="8 9">
    <name type="scientific">Undibacterium terreum</name>
    <dbReference type="NCBI Taxonomy" id="1224302"/>
    <lineage>
        <taxon>Bacteria</taxon>
        <taxon>Pseudomonadati</taxon>
        <taxon>Pseudomonadota</taxon>
        <taxon>Betaproteobacteria</taxon>
        <taxon>Burkholderiales</taxon>
        <taxon>Oxalobacteraceae</taxon>
        <taxon>Undibacterium</taxon>
    </lineage>
</organism>
<proteinExistence type="inferred from homology"/>
<dbReference type="Gene3D" id="1.10.10.10">
    <property type="entry name" value="Winged helix-like DNA-binding domain superfamily/Winged helix DNA-binding domain"/>
    <property type="match status" value="1"/>
</dbReference>
<evidence type="ECO:0000256" key="2">
    <source>
        <dbReference type="ARBA" id="ARBA00023015"/>
    </source>
</evidence>
<dbReference type="InterPro" id="IPR039425">
    <property type="entry name" value="RNA_pol_sigma-70-like"/>
</dbReference>
<dbReference type="InterPro" id="IPR013249">
    <property type="entry name" value="RNA_pol_sigma70_r4_t2"/>
</dbReference>
<evidence type="ECO:0000259" key="6">
    <source>
        <dbReference type="Pfam" id="PF04542"/>
    </source>
</evidence>
<dbReference type="InterPro" id="IPR013325">
    <property type="entry name" value="RNA_pol_sigma_r2"/>
</dbReference>
<evidence type="ECO:0000313" key="9">
    <source>
        <dbReference type="Proteomes" id="UP000637423"/>
    </source>
</evidence>
<dbReference type="Pfam" id="PF08281">
    <property type="entry name" value="Sigma70_r4_2"/>
    <property type="match status" value="1"/>
</dbReference>
<dbReference type="PANTHER" id="PTHR43133">
    <property type="entry name" value="RNA POLYMERASE ECF-TYPE SIGMA FACTO"/>
    <property type="match status" value="1"/>
</dbReference>
<dbReference type="SUPFAM" id="SSF88946">
    <property type="entry name" value="Sigma2 domain of RNA polymerase sigma factors"/>
    <property type="match status" value="1"/>
</dbReference>
<dbReference type="InterPro" id="IPR013324">
    <property type="entry name" value="RNA_pol_sigma_r3/r4-like"/>
</dbReference>
<keyword evidence="3" id="KW-0731">Sigma factor</keyword>
<evidence type="ECO:0000259" key="7">
    <source>
        <dbReference type="Pfam" id="PF08281"/>
    </source>
</evidence>
<keyword evidence="9" id="KW-1185">Reference proteome</keyword>
<comment type="similarity">
    <text evidence="1">Belongs to the sigma-70 factor family. ECF subfamily.</text>
</comment>